<gene>
    <name evidence="8" type="ORF">F0L68_15545</name>
</gene>
<dbReference type="Proteomes" id="UP000323454">
    <property type="component" value="Unassembled WGS sequence"/>
</dbReference>
<dbReference type="SUPFAM" id="SSF88659">
    <property type="entry name" value="Sigma3 and sigma4 domains of RNA polymerase sigma factors"/>
    <property type="match status" value="1"/>
</dbReference>
<keyword evidence="9" id="KW-1185">Reference proteome</keyword>
<keyword evidence="2" id="KW-0805">Transcription regulation</keyword>
<dbReference type="Gene3D" id="1.10.1740.10">
    <property type="match status" value="1"/>
</dbReference>
<reference evidence="8 9" key="2">
    <citation type="submission" date="2019-09" db="EMBL/GenBank/DDBJ databases">
        <authorList>
            <person name="Jin C."/>
        </authorList>
    </citation>
    <scope>NUCLEOTIDE SEQUENCE [LARGE SCALE GENOMIC DNA]</scope>
    <source>
        <strain evidence="8 9">AN110305</strain>
    </source>
</reference>
<evidence type="ECO:0000256" key="4">
    <source>
        <dbReference type="ARBA" id="ARBA00023125"/>
    </source>
</evidence>
<dbReference type="NCBIfam" id="TIGR02937">
    <property type="entry name" value="sigma70-ECF"/>
    <property type="match status" value="1"/>
</dbReference>
<dbReference type="SUPFAM" id="SSF88946">
    <property type="entry name" value="Sigma2 domain of RNA polymerase sigma factors"/>
    <property type="match status" value="1"/>
</dbReference>
<keyword evidence="4" id="KW-0238">DNA-binding</keyword>
<dbReference type="InterPro" id="IPR036388">
    <property type="entry name" value="WH-like_DNA-bd_sf"/>
</dbReference>
<sequence length="179" mass="20358">MSDSSIRQAGQDADFSDYFDRRVDSVRFTAYLLCGDWHEAEDLTQAAFLKLYLAWHRLSRGPGLDAYTRRVVVRTFLADRRRLWRKREHLTDSPPEPGLGDAQPEDRLVLWQALSAVAPKQRAVLVLRYWNDLSVEDTAAALKCSPGTVKSQSAKGLATLRQRLGDRYPERIPLDQEGA</sequence>
<evidence type="ECO:0000259" key="6">
    <source>
        <dbReference type="Pfam" id="PF04542"/>
    </source>
</evidence>
<comment type="caution">
    <text evidence="8">The sequence shown here is derived from an EMBL/GenBank/DDBJ whole genome shotgun (WGS) entry which is preliminary data.</text>
</comment>
<evidence type="ECO:0000256" key="3">
    <source>
        <dbReference type="ARBA" id="ARBA00023082"/>
    </source>
</evidence>
<evidence type="ECO:0000259" key="7">
    <source>
        <dbReference type="Pfam" id="PF08281"/>
    </source>
</evidence>
<dbReference type="Pfam" id="PF08281">
    <property type="entry name" value="Sigma70_r4_2"/>
    <property type="match status" value="1"/>
</dbReference>
<dbReference type="GO" id="GO:0006352">
    <property type="term" value="P:DNA-templated transcription initiation"/>
    <property type="evidence" value="ECO:0007669"/>
    <property type="project" value="InterPro"/>
</dbReference>
<dbReference type="GO" id="GO:0003677">
    <property type="term" value="F:DNA binding"/>
    <property type="evidence" value="ECO:0007669"/>
    <property type="project" value="UniProtKB-KW"/>
</dbReference>
<dbReference type="InterPro" id="IPR014284">
    <property type="entry name" value="RNA_pol_sigma-70_dom"/>
</dbReference>
<dbReference type="InterPro" id="IPR039425">
    <property type="entry name" value="RNA_pol_sigma-70-like"/>
</dbReference>
<evidence type="ECO:0000313" key="9">
    <source>
        <dbReference type="Proteomes" id="UP000323454"/>
    </source>
</evidence>
<dbReference type="InterPro" id="IPR014325">
    <property type="entry name" value="RNA_pol_sigma-E_actinobac"/>
</dbReference>
<proteinExistence type="inferred from homology"/>
<dbReference type="InterPro" id="IPR007627">
    <property type="entry name" value="RNA_pol_sigma70_r2"/>
</dbReference>
<evidence type="ECO:0000256" key="5">
    <source>
        <dbReference type="ARBA" id="ARBA00023163"/>
    </source>
</evidence>
<evidence type="ECO:0000313" key="8">
    <source>
        <dbReference type="EMBL" id="KAA2261666.1"/>
    </source>
</evidence>
<protein>
    <submittedName>
        <fullName evidence="8">SigE family RNA polymerase sigma factor</fullName>
    </submittedName>
</protein>
<dbReference type="PANTHER" id="PTHR43133">
    <property type="entry name" value="RNA POLYMERASE ECF-TYPE SIGMA FACTO"/>
    <property type="match status" value="1"/>
</dbReference>
<feature type="domain" description="RNA polymerase sigma factor 70 region 4 type 2" evidence="7">
    <location>
        <begin position="109"/>
        <end position="160"/>
    </location>
</feature>
<name>A0A5B2XEJ8_9PSEU</name>
<keyword evidence="3" id="KW-0731">Sigma factor</keyword>
<dbReference type="EMBL" id="VUOB01000026">
    <property type="protein sequence ID" value="KAA2261666.1"/>
    <property type="molecule type" value="Genomic_DNA"/>
</dbReference>
<accession>A0A5B2XEJ8</accession>
<dbReference type="RefSeq" id="WP_149850287.1">
    <property type="nucleotide sequence ID" value="NZ_VUOB01000026.1"/>
</dbReference>
<reference evidence="8 9" key="1">
    <citation type="submission" date="2019-09" db="EMBL/GenBank/DDBJ databases">
        <title>Goodfellowia gen. nov., a new genus of the Pseudonocardineae related to Actinoalloteichus, containing Goodfellowia coeruleoviolacea gen. nov., comb. nov. gen. nov., comb. nov.</title>
        <authorList>
            <person name="Labeda D."/>
        </authorList>
    </citation>
    <scope>NUCLEOTIDE SEQUENCE [LARGE SCALE GENOMIC DNA]</scope>
    <source>
        <strain evidence="8 9">AN110305</strain>
    </source>
</reference>
<organism evidence="8 9">
    <name type="scientific">Solihabitans fulvus</name>
    <dbReference type="NCBI Taxonomy" id="1892852"/>
    <lineage>
        <taxon>Bacteria</taxon>
        <taxon>Bacillati</taxon>
        <taxon>Actinomycetota</taxon>
        <taxon>Actinomycetes</taxon>
        <taxon>Pseudonocardiales</taxon>
        <taxon>Pseudonocardiaceae</taxon>
        <taxon>Solihabitans</taxon>
    </lineage>
</organism>
<dbReference type="NCBIfam" id="TIGR02983">
    <property type="entry name" value="SigE-fam_strep"/>
    <property type="match status" value="1"/>
</dbReference>
<evidence type="ECO:0000256" key="1">
    <source>
        <dbReference type="ARBA" id="ARBA00010641"/>
    </source>
</evidence>
<dbReference type="GO" id="GO:0016987">
    <property type="term" value="F:sigma factor activity"/>
    <property type="evidence" value="ECO:0007669"/>
    <property type="project" value="UniProtKB-KW"/>
</dbReference>
<dbReference type="InterPro" id="IPR013324">
    <property type="entry name" value="RNA_pol_sigma_r3/r4-like"/>
</dbReference>
<dbReference type="AlphaFoldDB" id="A0A5B2XEJ8"/>
<dbReference type="CDD" id="cd06171">
    <property type="entry name" value="Sigma70_r4"/>
    <property type="match status" value="1"/>
</dbReference>
<feature type="domain" description="RNA polymerase sigma-70 region 2" evidence="6">
    <location>
        <begin position="23"/>
        <end position="85"/>
    </location>
</feature>
<comment type="similarity">
    <text evidence="1">Belongs to the sigma-70 factor family. ECF subfamily.</text>
</comment>
<dbReference type="InterPro" id="IPR013325">
    <property type="entry name" value="RNA_pol_sigma_r2"/>
</dbReference>
<dbReference type="PANTHER" id="PTHR43133:SF50">
    <property type="entry name" value="ECF RNA POLYMERASE SIGMA FACTOR SIGM"/>
    <property type="match status" value="1"/>
</dbReference>
<evidence type="ECO:0000256" key="2">
    <source>
        <dbReference type="ARBA" id="ARBA00023015"/>
    </source>
</evidence>
<dbReference type="Gene3D" id="1.10.10.10">
    <property type="entry name" value="Winged helix-like DNA-binding domain superfamily/Winged helix DNA-binding domain"/>
    <property type="match status" value="1"/>
</dbReference>
<keyword evidence="5" id="KW-0804">Transcription</keyword>
<dbReference type="Pfam" id="PF04542">
    <property type="entry name" value="Sigma70_r2"/>
    <property type="match status" value="1"/>
</dbReference>
<dbReference type="InterPro" id="IPR013249">
    <property type="entry name" value="RNA_pol_sigma70_r4_t2"/>
</dbReference>
<dbReference type="OrthoDB" id="3783006at2"/>